<dbReference type="SUPFAM" id="SSF51338">
    <property type="entry name" value="Composite domain of metallo-dependent hydrolases"/>
    <property type="match status" value="1"/>
</dbReference>
<dbReference type="CDD" id="cd01318">
    <property type="entry name" value="DHOase_IIb"/>
    <property type="match status" value="1"/>
</dbReference>
<name>A0A4P9K727_9GAMM</name>
<evidence type="ECO:0000256" key="5">
    <source>
        <dbReference type="ARBA" id="ARBA00022801"/>
    </source>
</evidence>
<dbReference type="Pfam" id="PF01979">
    <property type="entry name" value="Amidohydro_1"/>
    <property type="match status" value="1"/>
</dbReference>
<organism evidence="7 8">
    <name type="scientific">Thiomicrorhabdus sediminis</name>
    <dbReference type="NCBI Taxonomy" id="2580412"/>
    <lineage>
        <taxon>Bacteria</taxon>
        <taxon>Pseudomonadati</taxon>
        <taxon>Pseudomonadota</taxon>
        <taxon>Gammaproteobacteria</taxon>
        <taxon>Thiotrichales</taxon>
        <taxon>Piscirickettsiaceae</taxon>
        <taxon>Thiomicrorhabdus</taxon>
    </lineage>
</organism>
<dbReference type="SUPFAM" id="SSF51556">
    <property type="entry name" value="Metallo-dependent hydrolases"/>
    <property type="match status" value="1"/>
</dbReference>
<comment type="function">
    <text evidence="2">Catalyzes the reversible cyclization of carbamoyl aspartate to dihydroorotate.</text>
</comment>
<sequence>MSLWNADRLLISQATMVNEGQQQVVDVLVENGRISKIGAQVSADNAEVIDAQGLMLLPGMIDDQVHFRDPGLTSKGDIFTESRAAVAGGTTSFMEMPNVKPTTTTIANLEAKYELGAQKAWTNYSFYFGATNDNLEELKQVNPNTVCGVKIFMGASTGNMLVDREQALRDIFTHSPTLITTHCEDTPMIKAQEEKYRAKYGEDVPIEMHPQIRCREACYKSSSFAVQLAKETGADLHILHLTTAEEMDLFEPGPVEGKKITAEACVHHLWFSDEDYKTRGTYIKCNPAIKSKSDREAIRQAVRDGRIDIIATDHAPHTDEEKQNSYFMAPAGLPQVQQSLSALLDMVHDGVFDIETIVQKTAHNVAIRYQVAERGYIREGYWADLVLVDMNKPHTDDKAHNLYKCQWSPWEGHTFKSSVMTTIVSGKVKYHQGEFADFTPGHRLLFNRQ</sequence>
<comment type="similarity">
    <text evidence="3">Belongs to the metallo-dependent hydrolases superfamily. DHOase family. Class I DHOase subfamily.</text>
</comment>
<evidence type="ECO:0000256" key="2">
    <source>
        <dbReference type="ARBA" id="ARBA00002368"/>
    </source>
</evidence>
<feature type="domain" description="Amidohydrolase-related" evidence="6">
    <location>
        <begin position="55"/>
        <end position="428"/>
    </location>
</feature>
<dbReference type="PROSITE" id="PS00483">
    <property type="entry name" value="DIHYDROOROTASE_2"/>
    <property type="match status" value="1"/>
</dbReference>
<evidence type="ECO:0000256" key="3">
    <source>
        <dbReference type="ARBA" id="ARBA00010286"/>
    </source>
</evidence>
<evidence type="ECO:0000313" key="7">
    <source>
        <dbReference type="EMBL" id="QCU90875.1"/>
    </source>
</evidence>
<dbReference type="NCBIfam" id="NF006688">
    <property type="entry name" value="PRK09236.1"/>
    <property type="match status" value="1"/>
</dbReference>
<dbReference type="NCBIfam" id="TIGR00857">
    <property type="entry name" value="pyrC_multi"/>
    <property type="match status" value="1"/>
</dbReference>
<evidence type="ECO:0000256" key="1">
    <source>
        <dbReference type="ARBA" id="ARBA00001947"/>
    </source>
</evidence>
<evidence type="ECO:0000259" key="6">
    <source>
        <dbReference type="Pfam" id="PF01979"/>
    </source>
</evidence>
<dbReference type="KEGG" id="thig:FE785_09665"/>
<protein>
    <submittedName>
        <fullName evidence="7">Dihydroorotase</fullName>
        <ecNumber evidence="7">3.5.2.3</ecNumber>
    </submittedName>
</protein>
<dbReference type="GO" id="GO:0005737">
    <property type="term" value="C:cytoplasm"/>
    <property type="evidence" value="ECO:0007669"/>
    <property type="project" value="TreeGrafter"/>
</dbReference>
<keyword evidence="5 7" id="KW-0378">Hydrolase</keyword>
<dbReference type="AlphaFoldDB" id="A0A4P9K727"/>
<keyword evidence="4" id="KW-0479">Metal-binding</keyword>
<dbReference type="InterPro" id="IPR002195">
    <property type="entry name" value="Dihydroorotase_CS"/>
</dbReference>
<dbReference type="Gene3D" id="3.20.20.140">
    <property type="entry name" value="Metal-dependent hydrolases"/>
    <property type="match status" value="1"/>
</dbReference>
<evidence type="ECO:0000256" key="4">
    <source>
        <dbReference type="ARBA" id="ARBA00022723"/>
    </source>
</evidence>
<dbReference type="GO" id="GO:0006145">
    <property type="term" value="P:purine nucleobase catabolic process"/>
    <property type="evidence" value="ECO:0007669"/>
    <property type="project" value="TreeGrafter"/>
</dbReference>
<dbReference type="InterPro" id="IPR011059">
    <property type="entry name" value="Metal-dep_hydrolase_composite"/>
</dbReference>
<dbReference type="PANTHER" id="PTHR43668:SF4">
    <property type="entry name" value="ALLANTOINASE"/>
    <property type="match status" value="1"/>
</dbReference>
<reference evidence="7 8" key="1">
    <citation type="submission" date="2019-05" db="EMBL/GenBank/DDBJ databases">
        <title>Thiomicrorhabdus sediminis sp. nov, a novel sulfur-oxidizing bacterium isolated from coastal sediment.</title>
        <authorList>
            <person name="Liu X."/>
        </authorList>
    </citation>
    <scope>NUCLEOTIDE SEQUENCE [LARGE SCALE GENOMIC DNA]</scope>
    <source>
        <strain evidence="7 8">G1</strain>
    </source>
</reference>
<dbReference type="EC" id="3.5.2.3" evidence="7"/>
<dbReference type="InterPro" id="IPR006680">
    <property type="entry name" value="Amidohydro-rel"/>
</dbReference>
<dbReference type="PANTHER" id="PTHR43668">
    <property type="entry name" value="ALLANTOINASE"/>
    <property type="match status" value="1"/>
</dbReference>
<dbReference type="GO" id="GO:0046872">
    <property type="term" value="F:metal ion binding"/>
    <property type="evidence" value="ECO:0007669"/>
    <property type="project" value="UniProtKB-KW"/>
</dbReference>
<dbReference type="InterPro" id="IPR050138">
    <property type="entry name" value="DHOase/Allantoinase_Hydrolase"/>
</dbReference>
<dbReference type="Proteomes" id="UP000304864">
    <property type="component" value="Chromosome"/>
</dbReference>
<dbReference type="OrthoDB" id="5687299at2"/>
<accession>A0A4P9K727</accession>
<dbReference type="EMBL" id="CP040602">
    <property type="protein sequence ID" value="QCU90875.1"/>
    <property type="molecule type" value="Genomic_DNA"/>
</dbReference>
<comment type="cofactor">
    <cofactor evidence="1">
        <name>Zn(2+)</name>
        <dbReference type="ChEBI" id="CHEBI:29105"/>
    </cofactor>
</comment>
<dbReference type="RefSeq" id="WP_138565549.1">
    <property type="nucleotide sequence ID" value="NZ_CP040602.1"/>
</dbReference>
<keyword evidence="8" id="KW-1185">Reference proteome</keyword>
<proteinExistence type="inferred from homology"/>
<dbReference type="InterPro" id="IPR032466">
    <property type="entry name" value="Metal_Hydrolase"/>
</dbReference>
<dbReference type="GO" id="GO:0004038">
    <property type="term" value="F:allantoinase activity"/>
    <property type="evidence" value="ECO:0007669"/>
    <property type="project" value="TreeGrafter"/>
</dbReference>
<dbReference type="Gene3D" id="2.30.40.10">
    <property type="entry name" value="Urease, subunit C, domain 1"/>
    <property type="match status" value="1"/>
</dbReference>
<dbReference type="GO" id="GO:0004151">
    <property type="term" value="F:dihydroorotase activity"/>
    <property type="evidence" value="ECO:0007669"/>
    <property type="project" value="UniProtKB-EC"/>
</dbReference>
<gene>
    <name evidence="7" type="ORF">FE785_09665</name>
</gene>
<evidence type="ECO:0000313" key="8">
    <source>
        <dbReference type="Proteomes" id="UP000304864"/>
    </source>
</evidence>